<protein>
    <submittedName>
        <fullName evidence="1">Uncharacterized protein</fullName>
    </submittedName>
</protein>
<comment type="caution">
    <text evidence="1">The sequence shown here is derived from an EMBL/GenBank/DDBJ whole genome shotgun (WGS) entry which is preliminary data.</text>
</comment>
<evidence type="ECO:0000313" key="1">
    <source>
        <dbReference type="EMBL" id="EMA67587.1"/>
    </source>
</evidence>
<organism evidence="1 2">
    <name type="scientific">Halorubrum aidingense JCM 13560</name>
    <dbReference type="NCBI Taxonomy" id="1230454"/>
    <lineage>
        <taxon>Archaea</taxon>
        <taxon>Methanobacteriati</taxon>
        <taxon>Methanobacteriota</taxon>
        <taxon>Stenosarchaea group</taxon>
        <taxon>Halobacteria</taxon>
        <taxon>Halobacteriales</taxon>
        <taxon>Haloferacaceae</taxon>
        <taxon>Halorubrum</taxon>
    </lineage>
</organism>
<sequence>MIDEDLIRDQLDDPDIKIQKIGEDGKGSFANVVVSGTKSKLIRLTQENFDVEGKPKGMDDGVHARLRPKW</sequence>
<dbReference type="Proteomes" id="UP000011575">
    <property type="component" value="Unassembled WGS sequence"/>
</dbReference>
<name>M0PBQ8_9EURY</name>
<accession>M0PBQ8</accession>
<dbReference type="EMBL" id="AOJI01000022">
    <property type="protein sequence ID" value="EMA67587.1"/>
    <property type="molecule type" value="Genomic_DNA"/>
</dbReference>
<dbReference type="RefSeq" id="WP_008000075.1">
    <property type="nucleotide sequence ID" value="NZ_AOJI01000022.1"/>
</dbReference>
<proteinExistence type="predicted"/>
<dbReference type="AlphaFoldDB" id="M0PBQ8"/>
<gene>
    <name evidence="1" type="ORF">C461_07669</name>
</gene>
<evidence type="ECO:0000313" key="2">
    <source>
        <dbReference type="Proteomes" id="UP000011575"/>
    </source>
</evidence>
<keyword evidence="2" id="KW-1185">Reference proteome</keyword>
<reference evidence="1 2" key="1">
    <citation type="journal article" date="2014" name="PLoS Genet.">
        <title>Phylogenetically driven sequencing of extremely halophilic archaea reveals strategies for static and dynamic osmo-response.</title>
        <authorList>
            <person name="Becker E.A."/>
            <person name="Seitzer P.M."/>
            <person name="Tritt A."/>
            <person name="Larsen D."/>
            <person name="Krusor M."/>
            <person name="Yao A.I."/>
            <person name="Wu D."/>
            <person name="Madern D."/>
            <person name="Eisen J.A."/>
            <person name="Darling A.E."/>
            <person name="Facciotti M.T."/>
        </authorList>
    </citation>
    <scope>NUCLEOTIDE SEQUENCE [LARGE SCALE GENOMIC DNA]</scope>
    <source>
        <strain evidence="1 2">JCM 13560</strain>
    </source>
</reference>